<dbReference type="Pfam" id="PF13921">
    <property type="entry name" value="Myb_DNA-bind_6"/>
    <property type="match status" value="1"/>
</dbReference>
<dbReference type="PANTHER" id="PTHR45614:SF299">
    <property type="entry name" value="MYB-LIKE DNA-BINDING DOMAIN CONTAINING PROTEIN"/>
    <property type="match status" value="1"/>
</dbReference>
<evidence type="ECO:0000259" key="3">
    <source>
        <dbReference type="PROSITE" id="PS51294"/>
    </source>
</evidence>
<dbReference type="CDD" id="cd00167">
    <property type="entry name" value="SANT"/>
    <property type="match status" value="2"/>
</dbReference>
<dbReference type="AlphaFoldDB" id="A0A0A1U9H7"/>
<dbReference type="Proteomes" id="UP000014680">
    <property type="component" value="Unassembled WGS sequence"/>
</dbReference>
<dbReference type="InterPro" id="IPR009057">
    <property type="entry name" value="Homeodomain-like_sf"/>
</dbReference>
<dbReference type="GO" id="GO:0005634">
    <property type="term" value="C:nucleus"/>
    <property type="evidence" value="ECO:0007669"/>
    <property type="project" value="TreeGrafter"/>
</dbReference>
<dbReference type="GO" id="GO:0000978">
    <property type="term" value="F:RNA polymerase II cis-regulatory region sequence-specific DNA binding"/>
    <property type="evidence" value="ECO:0007669"/>
    <property type="project" value="TreeGrafter"/>
</dbReference>
<dbReference type="InterPro" id="IPR050560">
    <property type="entry name" value="MYB_TF"/>
</dbReference>
<feature type="domain" description="Myb-like" evidence="1">
    <location>
        <begin position="77"/>
        <end position="127"/>
    </location>
</feature>
<dbReference type="InterPro" id="IPR017930">
    <property type="entry name" value="Myb_dom"/>
</dbReference>
<accession>A0A0A1U9H7</accession>
<dbReference type="GeneID" id="14888805"/>
<dbReference type="PROSITE" id="PS51293">
    <property type="entry name" value="SANT"/>
    <property type="match status" value="1"/>
</dbReference>
<dbReference type="KEGG" id="eiv:EIN_425380"/>
<proteinExistence type="predicted"/>
<dbReference type="InterPro" id="IPR017884">
    <property type="entry name" value="SANT_dom"/>
</dbReference>
<organism evidence="4 5">
    <name type="scientific">Entamoeba invadens IP1</name>
    <dbReference type="NCBI Taxonomy" id="370355"/>
    <lineage>
        <taxon>Eukaryota</taxon>
        <taxon>Amoebozoa</taxon>
        <taxon>Evosea</taxon>
        <taxon>Archamoebae</taxon>
        <taxon>Mastigamoebida</taxon>
        <taxon>Entamoebidae</taxon>
        <taxon>Entamoeba</taxon>
    </lineage>
</organism>
<dbReference type="PANTHER" id="PTHR45614">
    <property type="entry name" value="MYB PROTEIN-RELATED"/>
    <property type="match status" value="1"/>
</dbReference>
<dbReference type="OMA" id="CKERFTQ"/>
<dbReference type="VEuPathDB" id="AmoebaDB:EIN_425380"/>
<evidence type="ECO:0000259" key="2">
    <source>
        <dbReference type="PROSITE" id="PS51293"/>
    </source>
</evidence>
<name>A0A0A1U9H7_ENTIV</name>
<feature type="domain" description="Myb-like" evidence="1">
    <location>
        <begin position="33"/>
        <end position="76"/>
    </location>
</feature>
<dbReference type="RefSeq" id="XP_004256577.1">
    <property type="nucleotide sequence ID" value="XM_004256529.1"/>
</dbReference>
<feature type="domain" description="HTH myb-type" evidence="3">
    <location>
        <begin position="33"/>
        <end position="71"/>
    </location>
</feature>
<dbReference type="EMBL" id="KB206573">
    <property type="protein sequence ID" value="ELP89806.1"/>
    <property type="molecule type" value="Genomic_DNA"/>
</dbReference>
<dbReference type="SMART" id="SM00717">
    <property type="entry name" value="SANT"/>
    <property type="match status" value="2"/>
</dbReference>
<evidence type="ECO:0000313" key="5">
    <source>
        <dbReference type="Proteomes" id="UP000014680"/>
    </source>
</evidence>
<protein>
    <submittedName>
        <fullName evidence="4">Transcription factor MYB48, putative</fullName>
    </submittedName>
</protein>
<dbReference type="Gene3D" id="1.10.10.60">
    <property type="entry name" value="Homeodomain-like"/>
    <property type="match status" value="2"/>
</dbReference>
<evidence type="ECO:0000313" key="4">
    <source>
        <dbReference type="EMBL" id="ELP89806.1"/>
    </source>
</evidence>
<dbReference type="InterPro" id="IPR001005">
    <property type="entry name" value="SANT/Myb"/>
</dbReference>
<reference evidence="4 5" key="1">
    <citation type="submission" date="2012-10" db="EMBL/GenBank/DDBJ databases">
        <authorList>
            <person name="Zafar N."/>
            <person name="Inman J."/>
            <person name="Hall N."/>
            <person name="Lorenzi H."/>
            <person name="Caler E."/>
        </authorList>
    </citation>
    <scope>NUCLEOTIDE SEQUENCE [LARGE SCALE GENOMIC DNA]</scope>
    <source>
        <strain evidence="4 5">IP1</strain>
    </source>
</reference>
<dbReference type="GO" id="GO:0000981">
    <property type="term" value="F:DNA-binding transcription factor activity, RNA polymerase II-specific"/>
    <property type="evidence" value="ECO:0007669"/>
    <property type="project" value="TreeGrafter"/>
</dbReference>
<dbReference type="SUPFAM" id="SSF46689">
    <property type="entry name" value="Homeodomain-like"/>
    <property type="match status" value="1"/>
</dbReference>
<feature type="domain" description="SANT" evidence="2">
    <location>
        <begin position="34"/>
        <end position="78"/>
    </location>
</feature>
<gene>
    <name evidence="4" type="ORF">EIN_425380</name>
</gene>
<evidence type="ECO:0000259" key="1">
    <source>
        <dbReference type="PROSITE" id="PS50090"/>
    </source>
</evidence>
<feature type="domain" description="HTH myb-type" evidence="3">
    <location>
        <begin position="77"/>
        <end position="131"/>
    </location>
</feature>
<dbReference type="PROSITE" id="PS51294">
    <property type="entry name" value="HTH_MYB"/>
    <property type="match status" value="2"/>
</dbReference>
<dbReference type="PROSITE" id="PS50090">
    <property type="entry name" value="MYB_LIKE"/>
    <property type="match status" value="2"/>
</dbReference>
<sequence length="161" mass="18605">MEETQSKTFETLIAQTASRGIRCSFKKSKMVIPWSKEEDMMLVDAVKKHGKNWEAVSQCVDGRTKKQCKERFTQKYDPSITRQPWSMQEDMTIITAQQIYGNKWTVIQHFLPGRSPNNIKNRWFSHLVDLTPKSECSQTKRLSAFVPSNAVFVVVESQDSL</sequence>
<keyword evidence="5" id="KW-1185">Reference proteome</keyword>
<dbReference type="OrthoDB" id="2143914at2759"/>